<proteinExistence type="predicted"/>
<protein>
    <submittedName>
        <fullName evidence="3">DUF1127 domain-containing protein</fullName>
    </submittedName>
    <submittedName>
        <fullName evidence="2">Uncharacterized conserved protein YjiS, DUF1127 family</fullName>
    </submittedName>
</protein>
<dbReference type="Pfam" id="PF06568">
    <property type="entry name" value="YjiS-like"/>
    <property type="match status" value="1"/>
</dbReference>
<dbReference type="EMBL" id="VFES01000027">
    <property type="protein sequence ID" value="TWR58222.1"/>
    <property type="molecule type" value="Genomic_DNA"/>
</dbReference>
<dbReference type="EMBL" id="FNKM01000002">
    <property type="protein sequence ID" value="SDQ72430.1"/>
    <property type="molecule type" value="Genomic_DNA"/>
</dbReference>
<evidence type="ECO:0000259" key="1">
    <source>
        <dbReference type="Pfam" id="PF06568"/>
    </source>
</evidence>
<dbReference type="RefSeq" id="WP_090401240.1">
    <property type="nucleotide sequence ID" value="NZ_FNKM01000002.1"/>
</dbReference>
<keyword evidence="4" id="KW-1185">Reference proteome</keyword>
<evidence type="ECO:0000313" key="3">
    <source>
        <dbReference type="EMBL" id="TWR58222.1"/>
    </source>
</evidence>
<dbReference type="AlphaFoldDB" id="A0A1H1D7M2"/>
<organism evidence="3 5">
    <name type="scientific">Pseudomonas grimontii</name>
    <dbReference type="NCBI Taxonomy" id="129847"/>
    <lineage>
        <taxon>Bacteria</taxon>
        <taxon>Pseudomonadati</taxon>
        <taxon>Pseudomonadota</taxon>
        <taxon>Gammaproteobacteria</taxon>
        <taxon>Pseudomonadales</taxon>
        <taxon>Pseudomonadaceae</taxon>
        <taxon>Pseudomonas</taxon>
    </lineage>
</organism>
<dbReference type="Proteomes" id="UP000317267">
    <property type="component" value="Unassembled WGS sequence"/>
</dbReference>
<sequence length="62" mass="7342">MDTQPPSLCKRLLRRTVSTLVKWIRHAYERRQLAQLDLRELSDVGISTGDRMAELSKPFWRD</sequence>
<feature type="domain" description="YjiS-like" evidence="1">
    <location>
        <begin position="18"/>
        <end position="51"/>
    </location>
</feature>
<gene>
    <name evidence="3" type="ORF">FIV39_28595</name>
    <name evidence="2" type="ORF">SAMN04490186_1687</name>
</gene>
<evidence type="ECO:0000313" key="4">
    <source>
        <dbReference type="Proteomes" id="UP000198740"/>
    </source>
</evidence>
<reference evidence="3 5" key="2">
    <citation type="submission" date="2019-06" db="EMBL/GenBank/DDBJ databases">
        <title>Pseudomonas bimorpha sp. nov. isolated from bovine raw milk and skim milk concentrate.</title>
        <authorList>
            <person name="Hofmann K."/>
            <person name="Huptas C."/>
            <person name="Doll E."/>
            <person name="Scherer S."/>
            <person name="Wenning M."/>
        </authorList>
    </citation>
    <scope>NUCLEOTIDE SEQUENCE [LARGE SCALE GENOMIC DNA]</scope>
    <source>
        <strain evidence="3 5">DSM 17515</strain>
    </source>
</reference>
<dbReference type="OrthoDB" id="5588773at2"/>
<reference evidence="2 4" key="1">
    <citation type="submission" date="2016-10" db="EMBL/GenBank/DDBJ databases">
        <authorList>
            <person name="Varghese N."/>
            <person name="Submissions S."/>
        </authorList>
    </citation>
    <scope>NUCLEOTIDE SEQUENCE [LARGE SCALE GENOMIC DNA]</scope>
    <source>
        <strain evidence="2 4">BS2976</strain>
    </source>
</reference>
<evidence type="ECO:0000313" key="5">
    <source>
        <dbReference type="Proteomes" id="UP000317267"/>
    </source>
</evidence>
<dbReference type="Proteomes" id="UP000198740">
    <property type="component" value="Unassembled WGS sequence"/>
</dbReference>
<dbReference type="InterPro" id="IPR009506">
    <property type="entry name" value="YjiS-like"/>
</dbReference>
<name>A0A1H1D7M2_9PSED</name>
<evidence type="ECO:0000313" key="2">
    <source>
        <dbReference type="EMBL" id="SDQ72430.1"/>
    </source>
</evidence>
<accession>A0A1H1D7M2</accession>
<comment type="caution">
    <text evidence="3">The sequence shown here is derived from an EMBL/GenBank/DDBJ whole genome shotgun (WGS) entry which is preliminary data.</text>
</comment>